<feature type="region of interest" description="Disordered" evidence="1">
    <location>
        <begin position="71"/>
        <end position="94"/>
    </location>
</feature>
<feature type="compositionally biased region" description="Polar residues" evidence="1">
    <location>
        <begin position="76"/>
        <end position="94"/>
    </location>
</feature>
<dbReference type="AlphaFoldDB" id="A0A8C4T1P3"/>
<evidence type="ECO:0000256" key="1">
    <source>
        <dbReference type="SAM" id="MobiDB-lite"/>
    </source>
</evidence>
<protein>
    <submittedName>
        <fullName evidence="2">Uncharacterized protein</fullName>
    </submittedName>
</protein>
<organism evidence="2 3">
    <name type="scientific">Erpetoichthys calabaricus</name>
    <name type="common">Rope fish</name>
    <name type="synonym">Calamoichthys calabaricus</name>
    <dbReference type="NCBI Taxonomy" id="27687"/>
    <lineage>
        <taxon>Eukaryota</taxon>
        <taxon>Metazoa</taxon>
        <taxon>Chordata</taxon>
        <taxon>Craniata</taxon>
        <taxon>Vertebrata</taxon>
        <taxon>Euteleostomi</taxon>
        <taxon>Actinopterygii</taxon>
        <taxon>Polypteriformes</taxon>
        <taxon>Polypteridae</taxon>
        <taxon>Erpetoichthys</taxon>
    </lineage>
</organism>
<reference evidence="2" key="1">
    <citation type="submission" date="2025-08" db="UniProtKB">
        <authorList>
            <consortium name="Ensembl"/>
        </authorList>
    </citation>
    <scope>IDENTIFICATION</scope>
</reference>
<dbReference type="PANTHER" id="PTHR33626">
    <property type="entry name" value="ZGC:158463"/>
    <property type="match status" value="1"/>
</dbReference>
<evidence type="ECO:0000313" key="3">
    <source>
        <dbReference type="Proteomes" id="UP000694620"/>
    </source>
</evidence>
<evidence type="ECO:0000313" key="2">
    <source>
        <dbReference type="Ensembl" id="ENSECRP00000024515.1"/>
    </source>
</evidence>
<reference evidence="2" key="2">
    <citation type="submission" date="2025-09" db="UniProtKB">
        <authorList>
            <consortium name="Ensembl"/>
        </authorList>
    </citation>
    <scope>IDENTIFICATION</scope>
</reference>
<accession>A0A8C4T1P3</accession>
<dbReference type="Proteomes" id="UP000694620">
    <property type="component" value="Unassembled WGS sequence"/>
</dbReference>
<dbReference type="Ensembl" id="ENSECRT00000025049.1">
    <property type="protein sequence ID" value="ENSECRP00000024515.1"/>
    <property type="gene ID" value="ENSECRG00000016575.1"/>
</dbReference>
<keyword evidence="3" id="KW-1185">Reference proteome</keyword>
<sequence length="94" mass="10622">MLNSYTIEQVAFSHVRLRINSYPLNPIRNGHQGLQLFPTNKEYPVSAGQTLPLNASLPCVRTPPPSYYHGRLSDGCTENQDGYNKNESTIRMNK</sequence>
<name>A0A8C4T1P3_ERPCA</name>
<proteinExistence type="predicted"/>
<dbReference type="PANTHER" id="PTHR33626:SF2">
    <property type="match status" value="1"/>
</dbReference>